<reference evidence="1" key="1">
    <citation type="submission" date="2021-06" db="EMBL/GenBank/DDBJ databases">
        <authorList>
            <person name="Hodson N. C."/>
            <person name="Mongue J. A."/>
            <person name="Jaron S. K."/>
        </authorList>
    </citation>
    <scope>NUCLEOTIDE SEQUENCE</scope>
</reference>
<protein>
    <submittedName>
        <fullName evidence="1">Uncharacterized protein</fullName>
    </submittedName>
</protein>
<dbReference type="EMBL" id="CAJVCH010566629">
    <property type="protein sequence ID" value="CAG7832728.1"/>
    <property type="molecule type" value="Genomic_DNA"/>
</dbReference>
<proteinExistence type="predicted"/>
<keyword evidence="2" id="KW-1185">Reference proteome</keyword>
<comment type="caution">
    <text evidence="1">The sequence shown here is derived from an EMBL/GenBank/DDBJ whole genome shotgun (WGS) entry which is preliminary data.</text>
</comment>
<dbReference type="Proteomes" id="UP000708208">
    <property type="component" value="Unassembled WGS sequence"/>
</dbReference>
<sequence length="135" mass="15646">MADLSTVSNQIRDATPHIVKGFRNFPTKELRKSTCLKNDKGIQKNDTGTFRLKTQIREMINNPMVRLFRSENLTGESQEYHSGLRQEYTGFANETTMNLRKRSSTPRFQYDQVTKLLKWKGGSNSKGLKLKVCKW</sequence>
<dbReference type="AlphaFoldDB" id="A0A8J2LCS7"/>
<name>A0A8J2LCS7_9HEXA</name>
<organism evidence="1 2">
    <name type="scientific">Allacma fusca</name>
    <dbReference type="NCBI Taxonomy" id="39272"/>
    <lineage>
        <taxon>Eukaryota</taxon>
        <taxon>Metazoa</taxon>
        <taxon>Ecdysozoa</taxon>
        <taxon>Arthropoda</taxon>
        <taxon>Hexapoda</taxon>
        <taxon>Collembola</taxon>
        <taxon>Symphypleona</taxon>
        <taxon>Sminthuridae</taxon>
        <taxon>Allacma</taxon>
    </lineage>
</organism>
<accession>A0A8J2LCS7</accession>
<gene>
    <name evidence="1" type="ORF">AFUS01_LOCUS42399</name>
</gene>
<evidence type="ECO:0000313" key="1">
    <source>
        <dbReference type="EMBL" id="CAG7832728.1"/>
    </source>
</evidence>
<evidence type="ECO:0000313" key="2">
    <source>
        <dbReference type="Proteomes" id="UP000708208"/>
    </source>
</evidence>